<name>A0ABQ5JSP4_9EUKA</name>
<accession>A0ABQ5JSP4</accession>
<evidence type="ECO:0000313" key="2">
    <source>
        <dbReference type="Proteomes" id="UP001057375"/>
    </source>
</evidence>
<organism evidence="1 2">
    <name type="scientific">Aduncisulcus paluster</name>
    <dbReference type="NCBI Taxonomy" id="2918883"/>
    <lineage>
        <taxon>Eukaryota</taxon>
        <taxon>Metamonada</taxon>
        <taxon>Carpediemonas-like organisms</taxon>
        <taxon>Aduncisulcus</taxon>
    </lineage>
</organism>
<dbReference type="EMBL" id="BQXS01005883">
    <property type="protein sequence ID" value="GKT15634.1"/>
    <property type="molecule type" value="Genomic_DNA"/>
</dbReference>
<evidence type="ECO:0000313" key="1">
    <source>
        <dbReference type="EMBL" id="GKT15634.1"/>
    </source>
</evidence>
<feature type="non-terminal residue" evidence="1">
    <location>
        <position position="16"/>
    </location>
</feature>
<protein>
    <submittedName>
        <fullName evidence="1">Uncharacterized protein</fullName>
    </submittedName>
</protein>
<sequence>MDNASETLSRTWERLS</sequence>
<dbReference type="Proteomes" id="UP001057375">
    <property type="component" value="Unassembled WGS sequence"/>
</dbReference>
<gene>
    <name evidence="1" type="ORF">ADUPG1_004101</name>
</gene>
<proteinExistence type="predicted"/>
<reference evidence="1" key="1">
    <citation type="submission" date="2022-03" db="EMBL/GenBank/DDBJ databases">
        <title>Draft genome sequence of Aduncisulcus paluster, a free-living microaerophilic Fornicata.</title>
        <authorList>
            <person name="Yuyama I."/>
            <person name="Kume K."/>
            <person name="Tamura T."/>
            <person name="Inagaki Y."/>
            <person name="Hashimoto T."/>
        </authorList>
    </citation>
    <scope>NUCLEOTIDE SEQUENCE</scope>
    <source>
        <strain evidence="1">NY0171</strain>
    </source>
</reference>
<keyword evidence="2" id="KW-1185">Reference proteome</keyword>
<comment type="caution">
    <text evidence="1">The sequence shown here is derived from an EMBL/GenBank/DDBJ whole genome shotgun (WGS) entry which is preliminary data.</text>
</comment>